<proteinExistence type="predicted"/>
<reference evidence="4" key="1">
    <citation type="journal article" date="2006" name="Science">
        <title>Ancient noncoding elements conserved in the human genome.</title>
        <authorList>
            <person name="Venkatesh B."/>
            <person name="Kirkness E.F."/>
            <person name="Loh Y.H."/>
            <person name="Halpern A.L."/>
            <person name="Lee A.P."/>
            <person name="Johnson J."/>
            <person name="Dandona N."/>
            <person name="Viswanathan L.D."/>
            <person name="Tay A."/>
            <person name="Venter J.C."/>
            <person name="Strausberg R.L."/>
            <person name="Brenner S."/>
        </authorList>
    </citation>
    <scope>NUCLEOTIDE SEQUENCE [LARGE SCALE GENOMIC DNA]</scope>
</reference>
<protein>
    <recommendedName>
        <fullName evidence="2">Brf1 TBP-binding domain-containing protein</fullName>
    </recommendedName>
</protein>
<reference evidence="3" key="5">
    <citation type="submission" date="2025-09" db="UniProtKB">
        <authorList>
            <consortium name="Ensembl"/>
        </authorList>
    </citation>
    <scope>IDENTIFICATION</scope>
</reference>
<dbReference type="InterPro" id="IPR011665">
    <property type="entry name" value="BRF1_TBP-bd_dom"/>
</dbReference>
<feature type="domain" description="Brf1 TBP-binding" evidence="2">
    <location>
        <begin position="38"/>
        <end position="81"/>
    </location>
</feature>
<evidence type="ECO:0000313" key="4">
    <source>
        <dbReference type="Proteomes" id="UP000314986"/>
    </source>
</evidence>
<evidence type="ECO:0000256" key="1">
    <source>
        <dbReference type="SAM" id="MobiDB-lite"/>
    </source>
</evidence>
<feature type="region of interest" description="Disordered" evidence="1">
    <location>
        <begin position="1"/>
        <end position="20"/>
    </location>
</feature>
<dbReference type="Gene3D" id="1.20.5.650">
    <property type="entry name" value="Single helix bin"/>
    <property type="match status" value="1"/>
</dbReference>
<dbReference type="AlphaFoldDB" id="A0A4W3GJ94"/>
<reference evidence="3" key="4">
    <citation type="submission" date="2025-08" db="UniProtKB">
        <authorList>
            <consortium name="Ensembl"/>
        </authorList>
    </citation>
    <scope>IDENTIFICATION</scope>
</reference>
<keyword evidence="4" id="KW-1185">Reference proteome</keyword>
<dbReference type="STRING" id="7868.ENSCMIP00000003426"/>
<dbReference type="InParanoid" id="A0A4W3GJ94"/>
<dbReference type="Ensembl" id="ENSCMIT00000003558.1">
    <property type="protein sequence ID" value="ENSCMIP00000003426.1"/>
    <property type="gene ID" value="ENSCMIG00000002061.1"/>
</dbReference>
<sequence>MVLTPPHAHGTNSPPNPLMPPPTQCYPLTVCVPGVSPQYILNEKEVEVKTELWLRENADYLKQQKEKEERIAKEKELGIFKEQKVTAVSVENTRPRW</sequence>
<reference evidence="4" key="3">
    <citation type="journal article" date="2014" name="Nature">
        <title>Elephant shark genome provides unique insights into gnathostome evolution.</title>
        <authorList>
            <consortium name="International Elephant Shark Genome Sequencing Consortium"/>
            <person name="Venkatesh B."/>
            <person name="Lee A.P."/>
            <person name="Ravi V."/>
            <person name="Maurya A.K."/>
            <person name="Lian M.M."/>
            <person name="Swann J.B."/>
            <person name="Ohta Y."/>
            <person name="Flajnik M.F."/>
            <person name="Sutoh Y."/>
            <person name="Kasahara M."/>
            <person name="Hoon S."/>
            <person name="Gangu V."/>
            <person name="Roy S.W."/>
            <person name="Irimia M."/>
            <person name="Korzh V."/>
            <person name="Kondrychyn I."/>
            <person name="Lim Z.W."/>
            <person name="Tay B.H."/>
            <person name="Tohari S."/>
            <person name="Kong K.W."/>
            <person name="Ho S."/>
            <person name="Lorente-Galdos B."/>
            <person name="Quilez J."/>
            <person name="Marques-Bonet T."/>
            <person name="Raney B.J."/>
            <person name="Ingham P.W."/>
            <person name="Tay A."/>
            <person name="Hillier L.W."/>
            <person name="Minx P."/>
            <person name="Boehm T."/>
            <person name="Wilson R.K."/>
            <person name="Brenner S."/>
            <person name="Warren W.C."/>
        </authorList>
    </citation>
    <scope>NUCLEOTIDE SEQUENCE [LARGE SCALE GENOMIC DNA]</scope>
</reference>
<dbReference type="Pfam" id="PF07741">
    <property type="entry name" value="BRF1"/>
    <property type="match status" value="1"/>
</dbReference>
<name>A0A4W3GJ94_CALMI</name>
<evidence type="ECO:0000313" key="3">
    <source>
        <dbReference type="Ensembl" id="ENSCMIP00000003426.1"/>
    </source>
</evidence>
<dbReference type="Proteomes" id="UP000314986">
    <property type="component" value="Unassembled WGS sequence"/>
</dbReference>
<reference evidence="4" key="2">
    <citation type="journal article" date="2007" name="PLoS Biol.">
        <title>Survey sequencing and comparative analysis of the elephant shark (Callorhinchus milii) genome.</title>
        <authorList>
            <person name="Venkatesh B."/>
            <person name="Kirkness E.F."/>
            <person name="Loh Y.H."/>
            <person name="Halpern A.L."/>
            <person name="Lee A.P."/>
            <person name="Johnson J."/>
            <person name="Dandona N."/>
            <person name="Viswanathan L.D."/>
            <person name="Tay A."/>
            <person name="Venter J.C."/>
            <person name="Strausberg R.L."/>
            <person name="Brenner S."/>
        </authorList>
    </citation>
    <scope>NUCLEOTIDE SEQUENCE [LARGE SCALE GENOMIC DNA]</scope>
</reference>
<accession>A0A4W3GJ94</accession>
<evidence type="ECO:0000259" key="2">
    <source>
        <dbReference type="Pfam" id="PF07741"/>
    </source>
</evidence>
<organism evidence="3 4">
    <name type="scientific">Callorhinchus milii</name>
    <name type="common">Ghost shark</name>
    <dbReference type="NCBI Taxonomy" id="7868"/>
    <lineage>
        <taxon>Eukaryota</taxon>
        <taxon>Metazoa</taxon>
        <taxon>Chordata</taxon>
        <taxon>Craniata</taxon>
        <taxon>Vertebrata</taxon>
        <taxon>Chondrichthyes</taxon>
        <taxon>Holocephali</taxon>
        <taxon>Chimaeriformes</taxon>
        <taxon>Callorhinchidae</taxon>
        <taxon>Callorhinchus</taxon>
    </lineage>
</organism>